<gene>
    <name evidence="7" type="ORF">K4G66_10225</name>
</gene>
<proteinExistence type="predicted"/>
<accession>A0AA49GRB9</accession>
<dbReference type="PANTHER" id="PTHR22550">
    <property type="entry name" value="SPORE GERMINATION PROTEIN"/>
    <property type="match status" value="1"/>
</dbReference>
<protein>
    <submittedName>
        <fullName evidence="7">VWA domain-containing protein</fullName>
    </submittedName>
</protein>
<reference evidence="7" key="1">
    <citation type="journal article" date="2023" name="Comput. Struct. Biotechnol. J.">
        <title>Discovery of a novel marine Bacteroidetes with a rich repertoire of carbohydrate-active enzymes.</title>
        <authorList>
            <person name="Chen B."/>
            <person name="Liu G."/>
            <person name="Chen Q."/>
            <person name="Wang H."/>
            <person name="Liu L."/>
            <person name="Tang K."/>
        </authorList>
    </citation>
    <scope>NUCLEOTIDE SEQUENCE</scope>
    <source>
        <strain evidence="7">TK19036</strain>
    </source>
</reference>
<dbReference type="Gene3D" id="3.40.50.410">
    <property type="entry name" value="von Willebrand factor, type A domain"/>
    <property type="match status" value="1"/>
</dbReference>
<evidence type="ECO:0000256" key="5">
    <source>
        <dbReference type="SAM" id="Phobius"/>
    </source>
</evidence>
<dbReference type="PROSITE" id="PS50234">
    <property type="entry name" value="VWFA"/>
    <property type="match status" value="1"/>
</dbReference>
<sequence>MEEVTASWLSLQWFSPTVLRNFEFQHRIFLYLLPLIPLFFILRWLIGLRSSQKLPIAFPKTALKSNPITWLRIIPFILLALTLALLLFALARPQLTNEQVEQWSEGIDIVLVIDISESMRIEDFSPNRLEAAKDVARNFIAGRMQDRIGLVVFSGDAYSLSPLTTDYELLYDFIEQIDFDMIESRGTAIGSALAVATNRMRDADEGRTADERASKVMVLLSDGDNTAGNLDPITAAELAHAYGIKMYSIAIGKEGKVPFGKDFFGNTRYVENSLDETTLREIARIGDGEFYRVSNKQALQEVFDLIDTYEKAEIKETRYRDTTDFYYIYLSWAIAFFLLWLLLKSTFVSNVLVD</sequence>
<dbReference type="SUPFAM" id="SSF53300">
    <property type="entry name" value="vWA-like"/>
    <property type="match status" value="1"/>
</dbReference>
<evidence type="ECO:0000256" key="3">
    <source>
        <dbReference type="ARBA" id="ARBA00022989"/>
    </source>
</evidence>
<evidence type="ECO:0000256" key="1">
    <source>
        <dbReference type="ARBA" id="ARBA00022475"/>
    </source>
</evidence>
<evidence type="ECO:0000313" key="7">
    <source>
        <dbReference type="EMBL" id="WKN39073.1"/>
    </source>
</evidence>
<dbReference type="InterPro" id="IPR036465">
    <property type="entry name" value="vWFA_dom_sf"/>
</dbReference>
<name>A0AA49GRB9_9BACT</name>
<dbReference type="AlphaFoldDB" id="A0AA49GRB9"/>
<reference evidence="7" key="2">
    <citation type="journal article" date="2024" name="Antonie Van Leeuwenhoek">
        <title>Roseihalotalea indica gen. nov., sp. nov., a halophilic Bacteroidetes from mesopelagic Southwest Indian Ocean with higher carbohydrate metabolic potential.</title>
        <authorList>
            <person name="Chen B."/>
            <person name="Zhang M."/>
            <person name="Lin D."/>
            <person name="Ye J."/>
            <person name="Tang K."/>
        </authorList>
    </citation>
    <scope>NUCLEOTIDE SEQUENCE</scope>
    <source>
        <strain evidence="7">TK19036</strain>
    </source>
</reference>
<organism evidence="7">
    <name type="scientific">Roseihalotalea indica</name>
    <dbReference type="NCBI Taxonomy" id="2867963"/>
    <lineage>
        <taxon>Bacteria</taxon>
        <taxon>Pseudomonadati</taxon>
        <taxon>Bacteroidota</taxon>
        <taxon>Cytophagia</taxon>
        <taxon>Cytophagales</taxon>
        <taxon>Catalimonadaceae</taxon>
        <taxon>Roseihalotalea</taxon>
    </lineage>
</organism>
<dbReference type="PANTHER" id="PTHR22550:SF5">
    <property type="entry name" value="LEUCINE ZIPPER PROTEIN 4"/>
    <property type="match status" value="1"/>
</dbReference>
<feature type="domain" description="VWFA" evidence="6">
    <location>
        <begin position="108"/>
        <end position="306"/>
    </location>
</feature>
<evidence type="ECO:0000256" key="4">
    <source>
        <dbReference type="ARBA" id="ARBA00023136"/>
    </source>
</evidence>
<feature type="transmembrane region" description="Helical" evidence="5">
    <location>
        <begin position="28"/>
        <end position="48"/>
    </location>
</feature>
<dbReference type="InterPro" id="IPR050768">
    <property type="entry name" value="UPF0353/GerABKA_families"/>
</dbReference>
<feature type="transmembrane region" description="Helical" evidence="5">
    <location>
        <begin position="325"/>
        <end position="343"/>
    </location>
</feature>
<dbReference type="EMBL" id="CP120682">
    <property type="protein sequence ID" value="WKN39073.1"/>
    <property type="molecule type" value="Genomic_DNA"/>
</dbReference>
<feature type="transmembrane region" description="Helical" evidence="5">
    <location>
        <begin position="69"/>
        <end position="91"/>
    </location>
</feature>
<dbReference type="Pfam" id="PF00092">
    <property type="entry name" value="VWA"/>
    <property type="match status" value="1"/>
</dbReference>
<keyword evidence="1" id="KW-1003">Cell membrane</keyword>
<keyword evidence="3 5" id="KW-1133">Transmembrane helix</keyword>
<keyword evidence="4 5" id="KW-0472">Membrane</keyword>
<evidence type="ECO:0000259" key="6">
    <source>
        <dbReference type="PROSITE" id="PS50234"/>
    </source>
</evidence>
<dbReference type="InterPro" id="IPR002035">
    <property type="entry name" value="VWF_A"/>
</dbReference>
<dbReference type="SMART" id="SM00327">
    <property type="entry name" value="VWA"/>
    <property type="match status" value="1"/>
</dbReference>
<keyword evidence="2 5" id="KW-0812">Transmembrane</keyword>
<evidence type="ECO:0000256" key="2">
    <source>
        <dbReference type="ARBA" id="ARBA00022692"/>
    </source>
</evidence>